<feature type="compositionally biased region" description="Polar residues" evidence="1">
    <location>
        <begin position="1"/>
        <end position="16"/>
    </location>
</feature>
<organism evidence="2 3">
    <name type="scientific">Methylomagnum ishizawai</name>
    <dbReference type="NCBI Taxonomy" id="1760988"/>
    <lineage>
        <taxon>Bacteria</taxon>
        <taxon>Pseudomonadati</taxon>
        <taxon>Pseudomonadota</taxon>
        <taxon>Gammaproteobacteria</taxon>
        <taxon>Methylococcales</taxon>
        <taxon>Methylococcaceae</taxon>
        <taxon>Methylomagnum</taxon>
    </lineage>
</organism>
<feature type="region of interest" description="Disordered" evidence="1">
    <location>
        <begin position="1"/>
        <end position="21"/>
    </location>
</feature>
<evidence type="ECO:0000313" key="2">
    <source>
        <dbReference type="EMBL" id="SMF94651.1"/>
    </source>
</evidence>
<dbReference type="AlphaFoldDB" id="A0A1Y6CWA8"/>
<evidence type="ECO:0000256" key="1">
    <source>
        <dbReference type="SAM" id="MobiDB-lite"/>
    </source>
</evidence>
<dbReference type="RefSeq" id="WP_085212209.1">
    <property type="nucleotide sequence ID" value="NZ_FXAM01000001.1"/>
</dbReference>
<keyword evidence="3" id="KW-1185">Reference proteome</keyword>
<reference evidence="2 3" key="1">
    <citation type="submission" date="2016-12" db="EMBL/GenBank/DDBJ databases">
        <authorList>
            <person name="Song W.-J."/>
            <person name="Kurnit D.M."/>
        </authorList>
    </citation>
    <scope>NUCLEOTIDE SEQUENCE [LARGE SCALE GENOMIC DNA]</scope>
    <source>
        <strain evidence="2 3">175</strain>
    </source>
</reference>
<name>A0A1Y6CWA8_9GAMM</name>
<sequence>MSFLEISQPSAQQTPRTRVRHSPRWAGLATLAFTSWVQAGSAAPAMAAPENPWAFNLTAYLWTSGVKGNFSAGPTSQSVDASFIDINNKSRQFPLGFMGRFGAHYGRFGFYLDGNYMSLRFKPKFGDISNGIDSDLGVMDYGLAYRVLGPSAAELPATLANKGNANWLEAYAGARTLWLDNSVDFKTPFGNPLNGPRSFSASKSFTSPVLGARFMVGFSPEWFVLVDGNFGGFGAGGVQFTGSLLGTVGYRTTILDMPTSIELGYKALRYNIDKGGPIQTNATLNGPFVGLTGYW</sequence>
<dbReference type="OrthoDB" id="5561397at2"/>
<proteinExistence type="predicted"/>
<dbReference type="STRING" id="1760988.SAMN02949497_1973"/>
<dbReference type="Proteomes" id="UP000192923">
    <property type="component" value="Unassembled WGS sequence"/>
</dbReference>
<accession>A0A1Y6CWA8</accession>
<protein>
    <submittedName>
        <fullName evidence="2">Uncharacterized protein</fullName>
    </submittedName>
</protein>
<dbReference type="EMBL" id="FXAM01000001">
    <property type="protein sequence ID" value="SMF94651.1"/>
    <property type="molecule type" value="Genomic_DNA"/>
</dbReference>
<gene>
    <name evidence="2" type="ORF">SAMN02949497_1973</name>
</gene>
<evidence type="ECO:0000313" key="3">
    <source>
        <dbReference type="Proteomes" id="UP000192923"/>
    </source>
</evidence>